<evidence type="ECO:0000313" key="2">
    <source>
        <dbReference type="EMBL" id="JAE20062.1"/>
    </source>
</evidence>
<accession>A0A0A9G6D6</accession>
<organism evidence="2">
    <name type="scientific">Arundo donax</name>
    <name type="common">Giant reed</name>
    <name type="synonym">Donax arundinaceus</name>
    <dbReference type="NCBI Taxonomy" id="35708"/>
    <lineage>
        <taxon>Eukaryota</taxon>
        <taxon>Viridiplantae</taxon>
        <taxon>Streptophyta</taxon>
        <taxon>Embryophyta</taxon>
        <taxon>Tracheophyta</taxon>
        <taxon>Spermatophyta</taxon>
        <taxon>Magnoliopsida</taxon>
        <taxon>Liliopsida</taxon>
        <taxon>Poales</taxon>
        <taxon>Poaceae</taxon>
        <taxon>PACMAD clade</taxon>
        <taxon>Arundinoideae</taxon>
        <taxon>Arundineae</taxon>
        <taxon>Arundo</taxon>
    </lineage>
</organism>
<dbReference type="EMBL" id="GBRH01177834">
    <property type="protein sequence ID" value="JAE20062.1"/>
    <property type="molecule type" value="Transcribed_RNA"/>
</dbReference>
<sequence length="69" mass="7589">MTTGESKKEPRHTKSTRKSEPRFTIVNHREEAGTAAAAARTGDARSLHAVLLASTPNSQRFQEKRTGLI</sequence>
<protein>
    <submittedName>
        <fullName evidence="2">Uncharacterized protein</fullName>
    </submittedName>
</protein>
<evidence type="ECO:0000256" key="1">
    <source>
        <dbReference type="SAM" id="MobiDB-lite"/>
    </source>
</evidence>
<name>A0A0A9G6D6_ARUDO</name>
<reference evidence="2" key="2">
    <citation type="journal article" date="2015" name="Data Brief">
        <title>Shoot transcriptome of the giant reed, Arundo donax.</title>
        <authorList>
            <person name="Barrero R.A."/>
            <person name="Guerrero F.D."/>
            <person name="Moolhuijzen P."/>
            <person name="Goolsby J.A."/>
            <person name="Tidwell J."/>
            <person name="Bellgard S.E."/>
            <person name="Bellgard M.I."/>
        </authorList>
    </citation>
    <scope>NUCLEOTIDE SEQUENCE</scope>
    <source>
        <tissue evidence="2">Shoot tissue taken approximately 20 cm above the soil surface</tissue>
    </source>
</reference>
<feature type="region of interest" description="Disordered" evidence="1">
    <location>
        <begin position="1"/>
        <end position="26"/>
    </location>
</feature>
<proteinExistence type="predicted"/>
<feature type="compositionally biased region" description="Basic and acidic residues" evidence="1">
    <location>
        <begin position="17"/>
        <end position="26"/>
    </location>
</feature>
<dbReference type="AlphaFoldDB" id="A0A0A9G6D6"/>
<reference evidence="2" key="1">
    <citation type="submission" date="2014-09" db="EMBL/GenBank/DDBJ databases">
        <authorList>
            <person name="Magalhaes I.L.F."/>
            <person name="Oliveira U."/>
            <person name="Santos F.R."/>
            <person name="Vidigal T.H.D.A."/>
            <person name="Brescovit A.D."/>
            <person name="Santos A.J."/>
        </authorList>
    </citation>
    <scope>NUCLEOTIDE SEQUENCE</scope>
    <source>
        <tissue evidence="2">Shoot tissue taken approximately 20 cm above the soil surface</tissue>
    </source>
</reference>